<protein>
    <recommendedName>
        <fullName evidence="4">Flagellin</fullName>
    </recommendedName>
</protein>
<evidence type="ECO:0000256" key="1">
    <source>
        <dbReference type="ARBA" id="ARBA00005709"/>
    </source>
</evidence>
<comment type="caution">
    <text evidence="7">The sequence shown here is derived from an EMBL/GenBank/DDBJ whole genome shotgun (WGS) entry which is preliminary data.</text>
</comment>
<evidence type="ECO:0000256" key="2">
    <source>
        <dbReference type="ARBA" id="ARBA00022525"/>
    </source>
</evidence>
<keyword evidence="3 4" id="KW-0975">Bacterial flagellum</keyword>
<evidence type="ECO:0000259" key="5">
    <source>
        <dbReference type="Pfam" id="PF00669"/>
    </source>
</evidence>
<proteinExistence type="inferred from homology"/>
<accession>A0ABQ3KY59</accession>
<dbReference type="PRINTS" id="PR00207">
    <property type="entry name" value="FLAGELLIN"/>
</dbReference>
<dbReference type="RefSeq" id="WP_189432740.1">
    <property type="nucleotide sequence ID" value="NZ_BNAO01000004.1"/>
</dbReference>
<dbReference type="Proteomes" id="UP000659697">
    <property type="component" value="Unassembled WGS sequence"/>
</dbReference>
<dbReference type="PANTHER" id="PTHR42792">
    <property type="entry name" value="FLAGELLIN"/>
    <property type="match status" value="1"/>
</dbReference>
<evidence type="ECO:0000259" key="6">
    <source>
        <dbReference type="Pfam" id="PF00700"/>
    </source>
</evidence>
<dbReference type="Pfam" id="PF00669">
    <property type="entry name" value="Flagellin_N"/>
    <property type="match status" value="1"/>
</dbReference>
<comment type="similarity">
    <text evidence="1 4">Belongs to the bacterial flagellin family.</text>
</comment>
<keyword evidence="7" id="KW-0966">Cell projection</keyword>
<comment type="function">
    <text evidence="4">Flagellin is the subunit protein which polymerizes to form the filaments of bacterial flagella.</text>
</comment>
<dbReference type="InterPro" id="IPR046358">
    <property type="entry name" value="Flagellin_C"/>
</dbReference>
<dbReference type="InterPro" id="IPR001492">
    <property type="entry name" value="Flagellin"/>
</dbReference>
<evidence type="ECO:0000256" key="4">
    <source>
        <dbReference type="RuleBase" id="RU362073"/>
    </source>
</evidence>
<keyword evidence="2 4" id="KW-0964">Secreted</keyword>
<evidence type="ECO:0000256" key="3">
    <source>
        <dbReference type="ARBA" id="ARBA00023143"/>
    </source>
</evidence>
<feature type="domain" description="Flagellin C-terminal" evidence="6">
    <location>
        <begin position="176"/>
        <end position="260"/>
    </location>
</feature>
<dbReference type="Pfam" id="PF00700">
    <property type="entry name" value="Flagellin_C"/>
    <property type="match status" value="1"/>
</dbReference>
<dbReference type="Gene3D" id="1.20.1330.10">
    <property type="entry name" value="f41 fragment of flagellin, N-terminal domain"/>
    <property type="match status" value="1"/>
</dbReference>
<organism evidence="7 8">
    <name type="scientific">Alishewanella longhuensis</name>
    <dbReference type="NCBI Taxonomy" id="1091037"/>
    <lineage>
        <taxon>Bacteria</taxon>
        <taxon>Pseudomonadati</taxon>
        <taxon>Pseudomonadota</taxon>
        <taxon>Gammaproteobacteria</taxon>
        <taxon>Alteromonadales</taxon>
        <taxon>Alteromonadaceae</taxon>
        <taxon>Alishewanella</taxon>
    </lineage>
</organism>
<keyword evidence="7" id="KW-0969">Cilium</keyword>
<evidence type="ECO:0000313" key="8">
    <source>
        <dbReference type="Proteomes" id="UP000659697"/>
    </source>
</evidence>
<keyword evidence="7" id="KW-0282">Flagellum</keyword>
<name>A0ABQ3KY59_9ALTE</name>
<sequence length="261" mass="27371">MKINTPNTNMLNSVLQQQQKLSQQLAAGKRINSAADDAAGLQIANRLSSEINAQQQGQRNLADGIAFARVYDQALQGINDNVLELERLTIAAGNGIYSAADKQALQAEANGYLANIQQGLNSEFAGRPLFTDAKLAFSAGASSLNIQTQDLGSVLASQNIFNLDLTNSATANDTLSTIRNASEQLGAFQAEVGASINAMQSAANLAAGQQAATAEARSRIADLDFAKASSERAANNILTQSSINVAMQARVSSEQALSLLT</sequence>
<dbReference type="PANTHER" id="PTHR42792:SF2">
    <property type="entry name" value="FLAGELLIN"/>
    <property type="match status" value="1"/>
</dbReference>
<keyword evidence="8" id="KW-1185">Reference proteome</keyword>
<evidence type="ECO:0000313" key="7">
    <source>
        <dbReference type="EMBL" id="GHG69435.1"/>
    </source>
</evidence>
<gene>
    <name evidence="7" type="primary">lafA</name>
    <name evidence="7" type="ORF">GCM10010919_19370</name>
</gene>
<dbReference type="InterPro" id="IPR001029">
    <property type="entry name" value="Flagellin_N"/>
</dbReference>
<feature type="domain" description="Flagellin N-terminal" evidence="5">
    <location>
        <begin position="9"/>
        <end position="131"/>
    </location>
</feature>
<dbReference type="EMBL" id="BNAO01000004">
    <property type="protein sequence ID" value="GHG69435.1"/>
    <property type="molecule type" value="Genomic_DNA"/>
</dbReference>
<reference evidence="8" key="1">
    <citation type="journal article" date="2019" name="Int. J. Syst. Evol. Microbiol.">
        <title>The Global Catalogue of Microorganisms (GCM) 10K type strain sequencing project: providing services to taxonomists for standard genome sequencing and annotation.</title>
        <authorList>
            <consortium name="The Broad Institute Genomics Platform"/>
            <consortium name="The Broad Institute Genome Sequencing Center for Infectious Disease"/>
            <person name="Wu L."/>
            <person name="Ma J."/>
        </authorList>
    </citation>
    <scope>NUCLEOTIDE SEQUENCE [LARGE SCALE GENOMIC DNA]</scope>
    <source>
        <strain evidence="8">CGMCC 1.7003</strain>
    </source>
</reference>
<comment type="subcellular location">
    <subcellularLocation>
        <location evidence="4">Secreted</location>
    </subcellularLocation>
    <subcellularLocation>
        <location evidence="4">Bacterial flagellum</location>
    </subcellularLocation>
</comment>
<dbReference type="SUPFAM" id="SSF64518">
    <property type="entry name" value="Phase 1 flagellin"/>
    <property type="match status" value="1"/>
</dbReference>